<evidence type="ECO:0000256" key="1">
    <source>
        <dbReference type="SAM" id="MobiDB-lite"/>
    </source>
</evidence>
<feature type="compositionally biased region" description="Basic residues" evidence="1">
    <location>
        <begin position="1"/>
        <end position="11"/>
    </location>
</feature>
<dbReference type="AlphaFoldDB" id="A0A2W4J9I5"/>
<dbReference type="PANTHER" id="PTHR23028">
    <property type="entry name" value="ACETYLTRANSFERASE"/>
    <property type="match status" value="1"/>
</dbReference>
<evidence type="ECO:0000313" key="4">
    <source>
        <dbReference type="EMBL" id="PZM95121.1"/>
    </source>
</evidence>
<proteinExistence type="predicted"/>
<dbReference type="InterPro" id="IPR002656">
    <property type="entry name" value="Acyl_transf_3_dom"/>
</dbReference>
<feature type="domain" description="Acyltransferase 3" evidence="3">
    <location>
        <begin position="121"/>
        <end position="440"/>
    </location>
</feature>
<dbReference type="Pfam" id="PF01757">
    <property type="entry name" value="Acyl_transf_3"/>
    <property type="match status" value="1"/>
</dbReference>
<keyword evidence="2" id="KW-0472">Membrane</keyword>
<feature type="transmembrane region" description="Helical" evidence="2">
    <location>
        <begin position="203"/>
        <end position="226"/>
    </location>
</feature>
<feature type="transmembrane region" description="Helical" evidence="2">
    <location>
        <begin position="246"/>
        <end position="273"/>
    </location>
</feature>
<feature type="region of interest" description="Disordered" evidence="1">
    <location>
        <begin position="80"/>
        <end position="111"/>
    </location>
</feature>
<gene>
    <name evidence="4" type="ORF">DIU77_12910</name>
</gene>
<feature type="region of interest" description="Disordered" evidence="1">
    <location>
        <begin position="1"/>
        <end position="58"/>
    </location>
</feature>
<protein>
    <recommendedName>
        <fullName evidence="3">Acyltransferase 3 domain-containing protein</fullName>
    </recommendedName>
</protein>
<dbReference type="GO" id="GO:0000271">
    <property type="term" value="P:polysaccharide biosynthetic process"/>
    <property type="evidence" value="ECO:0007669"/>
    <property type="project" value="TreeGrafter"/>
</dbReference>
<reference evidence="4" key="1">
    <citation type="submission" date="2018-05" db="EMBL/GenBank/DDBJ databases">
        <authorList>
            <person name="Lanie J.A."/>
            <person name="Ng W.-L."/>
            <person name="Kazmierczak K.M."/>
            <person name="Andrzejewski T.M."/>
            <person name="Davidsen T.M."/>
            <person name="Wayne K.J."/>
            <person name="Tettelin H."/>
            <person name="Glass J.I."/>
            <person name="Rusch D."/>
            <person name="Podicherti R."/>
            <person name="Tsui H.-C.T."/>
            <person name="Winkler M.E."/>
        </authorList>
    </citation>
    <scope>NUCLEOTIDE SEQUENCE</scope>
    <source>
        <strain evidence="4">ZC4RG45</strain>
    </source>
</reference>
<feature type="transmembrane region" description="Helical" evidence="2">
    <location>
        <begin position="431"/>
        <end position="450"/>
    </location>
</feature>
<dbReference type="InterPro" id="IPR050879">
    <property type="entry name" value="Acyltransferase_3"/>
</dbReference>
<organism evidence="4">
    <name type="scientific">Thermocrispum agreste</name>
    <dbReference type="NCBI Taxonomy" id="37925"/>
    <lineage>
        <taxon>Bacteria</taxon>
        <taxon>Bacillati</taxon>
        <taxon>Actinomycetota</taxon>
        <taxon>Actinomycetes</taxon>
        <taxon>Pseudonocardiales</taxon>
        <taxon>Pseudonocardiaceae</taxon>
        <taxon>Thermocrispum</taxon>
    </lineage>
</organism>
<evidence type="ECO:0000259" key="3">
    <source>
        <dbReference type="Pfam" id="PF01757"/>
    </source>
</evidence>
<feature type="compositionally biased region" description="Low complexity" evidence="1">
    <location>
        <begin position="12"/>
        <end position="24"/>
    </location>
</feature>
<accession>A0A2W4J9I5</accession>
<feature type="transmembrane region" description="Helical" evidence="2">
    <location>
        <begin position="340"/>
        <end position="357"/>
    </location>
</feature>
<feature type="transmembrane region" description="Helical" evidence="2">
    <location>
        <begin position="400"/>
        <end position="419"/>
    </location>
</feature>
<feature type="transmembrane region" description="Helical" evidence="2">
    <location>
        <begin position="369"/>
        <end position="388"/>
    </location>
</feature>
<name>A0A2W4J9I5_9PSEU</name>
<dbReference type="PANTHER" id="PTHR23028:SF53">
    <property type="entry name" value="ACYL_TRANSF_3 DOMAIN-CONTAINING PROTEIN"/>
    <property type="match status" value="1"/>
</dbReference>
<sequence>MPRGVRRRRARVPAAGRTVAASHAAVRRARGSAGRAGPRTRRQSRQQPGGPLAGLTGVSSGSVGLRARLSAGRRAVLRQAAVRLRRPDRDRRHPGPGRGGAPAERGDRPMTAPVGTRARYYGLDLLRVLASLLVVYTHIAGWYSTRGHEWWASAWVDQDVIAPLHLNPNLSFLGVATFLVVSGLVVTHVADRETTPQFLRRRLVRIFPLLLVVSLAGWILINIGVYRSESKQTSMDVLDLLTGSTMVGFFTTPEVIIIGPAWTLLVQVFFYAYVAITIPLLRRHAWIPPALAAALVIIVLGLTSNGADIATRRFGIIAAYFPVLIIGMLISLVRAGKVPMSAGVSIGAVHFLLFVWADRIGGHFHTGTEHPRTLALVFCVVVLAMAASDRVSRAKLTKAWSARTYAIYLLHPLCLYPMLDWLSPELGTDLALVLALLLLAAVTEVAHRFFEAPLNRWVRAREKRADAAQRTPAASGR</sequence>
<feature type="transmembrane region" description="Helical" evidence="2">
    <location>
        <begin position="170"/>
        <end position="191"/>
    </location>
</feature>
<dbReference type="EMBL" id="QGUI01000508">
    <property type="protein sequence ID" value="PZM95121.1"/>
    <property type="molecule type" value="Genomic_DNA"/>
</dbReference>
<dbReference type="STRING" id="1111738.GCA_000427905_00899"/>
<dbReference type="GO" id="GO:0016020">
    <property type="term" value="C:membrane"/>
    <property type="evidence" value="ECO:0007669"/>
    <property type="project" value="TreeGrafter"/>
</dbReference>
<keyword evidence="2" id="KW-0812">Transmembrane</keyword>
<keyword evidence="2" id="KW-1133">Transmembrane helix</keyword>
<comment type="caution">
    <text evidence="4">The sequence shown here is derived from an EMBL/GenBank/DDBJ whole genome shotgun (WGS) entry which is preliminary data.</text>
</comment>
<feature type="transmembrane region" description="Helical" evidence="2">
    <location>
        <begin position="125"/>
        <end position="143"/>
    </location>
</feature>
<evidence type="ECO:0000256" key="2">
    <source>
        <dbReference type="SAM" id="Phobius"/>
    </source>
</evidence>
<feature type="transmembrane region" description="Helical" evidence="2">
    <location>
        <begin position="285"/>
        <end position="302"/>
    </location>
</feature>
<feature type="transmembrane region" description="Helical" evidence="2">
    <location>
        <begin position="314"/>
        <end position="333"/>
    </location>
</feature>
<dbReference type="GO" id="GO:0016747">
    <property type="term" value="F:acyltransferase activity, transferring groups other than amino-acyl groups"/>
    <property type="evidence" value="ECO:0007669"/>
    <property type="project" value="InterPro"/>
</dbReference>